<dbReference type="GO" id="GO:0008308">
    <property type="term" value="F:voltage-gated monoatomic anion channel activity"/>
    <property type="evidence" value="ECO:0007669"/>
    <property type="project" value="Ensembl"/>
</dbReference>
<keyword evidence="3" id="KW-0813">Transport</keyword>
<dbReference type="OMA" id="NFIIMAQ"/>
<evidence type="ECO:0000256" key="10">
    <source>
        <dbReference type="ARBA" id="ARBA00023136"/>
    </source>
</evidence>
<dbReference type="AlphaFoldDB" id="A0A8C6QC61"/>
<reference evidence="17" key="1">
    <citation type="submission" date="2025-08" db="UniProtKB">
        <authorList>
            <consortium name="Ensembl"/>
        </authorList>
    </citation>
    <scope>IDENTIFICATION</scope>
</reference>
<keyword evidence="7 15" id="KW-1133">Transmembrane helix</keyword>
<dbReference type="GO" id="GO:0015293">
    <property type="term" value="F:symporter activity"/>
    <property type="evidence" value="ECO:0007669"/>
    <property type="project" value="UniProtKB-KW"/>
</dbReference>
<feature type="region of interest" description="Disordered" evidence="14">
    <location>
        <begin position="75"/>
        <end position="96"/>
    </location>
</feature>
<evidence type="ECO:0000256" key="6">
    <source>
        <dbReference type="ARBA" id="ARBA00022847"/>
    </source>
</evidence>
<dbReference type="PROSITE" id="PS50850">
    <property type="entry name" value="MFS"/>
    <property type="match status" value="1"/>
</dbReference>
<dbReference type="CDD" id="cd17318">
    <property type="entry name" value="MFS_SLC17"/>
    <property type="match status" value="1"/>
</dbReference>
<feature type="transmembrane region" description="Helical" evidence="15">
    <location>
        <begin position="204"/>
        <end position="226"/>
    </location>
</feature>
<protein>
    <submittedName>
        <fullName evidence="17">Solute carrier family 17 (sodium phosphate), member 3</fullName>
    </submittedName>
</protein>
<reference evidence="17" key="2">
    <citation type="submission" date="2025-09" db="UniProtKB">
        <authorList>
            <consortium name="Ensembl"/>
        </authorList>
    </citation>
    <scope>IDENTIFICATION</scope>
</reference>
<dbReference type="Ensembl" id="ENSNGAT00000001658.1">
    <property type="protein sequence ID" value="ENSNGAP00000001632.1"/>
    <property type="gene ID" value="ENSNGAG00000001190.1"/>
</dbReference>
<keyword evidence="10 15" id="KW-0472">Membrane</keyword>
<dbReference type="InterPro" id="IPR050382">
    <property type="entry name" value="MFS_Na/Anion_cotransporter"/>
</dbReference>
<dbReference type="GO" id="GO:0019534">
    <property type="term" value="F:toxin transmembrane transporter activity"/>
    <property type="evidence" value="ECO:0007669"/>
    <property type="project" value="Ensembl"/>
</dbReference>
<keyword evidence="5 15" id="KW-0812">Transmembrane</keyword>
<keyword evidence="4" id="KW-1003">Cell membrane</keyword>
<dbReference type="Gene3D" id="1.20.1250.20">
    <property type="entry name" value="MFS general substrate transporter like domains"/>
    <property type="match status" value="2"/>
</dbReference>
<accession>A0A8C6QC61</accession>
<feature type="transmembrane region" description="Helical" evidence="15">
    <location>
        <begin position="396"/>
        <end position="418"/>
    </location>
</feature>
<comment type="catalytic activity">
    <reaction evidence="13">
        <text>3 Na(+)(out) + phosphate(out) = 3 Na(+)(in) + phosphate(in)</text>
        <dbReference type="Rhea" id="RHEA:71255"/>
        <dbReference type="ChEBI" id="CHEBI:29101"/>
        <dbReference type="ChEBI" id="CHEBI:43474"/>
    </reaction>
</comment>
<evidence type="ECO:0000256" key="4">
    <source>
        <dbReference type="ARBA" id="ARBA00022475"/>
    </source>
</evidence>
<gene>
    <name evidence="17" type="primary">Slc17a3</name>
</gene>
<name>A0A8C6QC61_NANGA</name>
<dbReference type="GO" id="GO:0008514">
    <property type="term" value="F:organic anion transmembrane transporter activity"/>
    <property type="evidence" value="ECO:0007669"/>
    <property type="project" value="Ensembl"/>
</dbReference>
<dbReference type="InterPro" id="IPR036259">
    <property type="entry name" value="MFS_trans_sf"/>
</dbReference>
<dbReference type="InterPro" id="IPR011701">
    <property type="entry name" value="MFS"/>
</dbReference>
<feature type="transmembrane region" description="Helical" evidence="15">
    <location>
        <begin position="372"/>
        <end position="390"/>
    </location>
</feature>
<keyword evidence="8" id="KW-0915">Sodium</keyword>
<keyword evidence="11" id="KW-0325">Glycoprotein</keyword>
<evidence type="ECO:0000256" key="13">
    <source>
        <dbReference type="ARBA" id="ARBA00035839"/>
    </source>
</evidence>
<dbReference type="GO" id="GO:0046415">
    <property type="term" value="P:urate metabolic process"/>
    <property type="evidence" value="ECO:0007669"/>
    <property type="project" value="Ensembl"/>
</dbReference>
<evidence type="ECO:0000256" key="2">
    <source>
        <dbReference type="ARBA" id="ARBA00008586"/>
    </source>
</evidence>
<dbReference type="GO" id="GO:0016324">
    <property type="term" value="C:apical plasma membrane"/>
    <property type="evidence" value="ECO:0007669"/>
    <property type="project" value="UniProtKB-SubCell"/>
</dbReference>
<keyword evidence="9" id="KW-0406">Ion transport</keyword>
<evidence type="ECO:0000256" key="1">
    <source>
        <dbReference type="ARBA" id="ARBA00004424"/>
    </source>
</evidence>
<feature type="transmembrane region" description="Helical" evidence="15">
    <location>
        <begin position="430"/>
        <end position="453"/>
    </location>
</feature>
<dbReference type="Pfam" id="PF07690">
    <property type="entry name" value="MFS_1"/>
    <property type="match status" value="1"/>
</dbReference>
<dbReference type="GO" id="GO:0006814">
    <property type="term" value="P:sodium ion transport"/>
    <property type="evidence" value="ECO:0007669"/>
    <property type="project" value="UniProtKB-KW"/>
</dbReference>
<dbReference type="FunFam" id="1.20.1250.20:FF:000060">
    <property type="entry name" value="Solute carrier family 17 member 3"/>
    <property type="match status" value="1"/>
</dbReference>
<evidence type="ECO:0000313" key="18">
    <source>
        <dbReference type="Proteomes" id="UP000694381"/>
    </source>
</evidence>
<evidence type="ECO:0000256" key="3">
    <source>
        <dbReference type="ARBA" id="ARBA00022448"/>
    </source>
</evidence>
<dbReference type="GO" id="GO:0005789">
    <property type="term" value="C:endoplasmic reticulum membrane"/>
    <property type="evidence" value="ECO:0007669"/>
    <property type="project" value="Ensembl"/>
</dbReference>
<dbReference type="GO" id="GO:0015562">
    <property type="term" value="F:efflux transmembrane transporter activity"/>
    <property type="evidence" value="ECO:0007669"/>
    <property type="project" value="Ensembl"/>
</dbReference>
<dbReference type="GeneTree" id="ENSGT00940000162523"/>
<dbReference type="PANTHER" id="PTHR11662">
    <property type="entry name" value="SOLUTE CARRIER FAMILY 17"/>
    <property type="match status" value="1"/>
</dbReference>
<evidence type="ECO:0000256" key="12">
    <source>
        <dbReference type="ARBA" id="ARBA00023201"/>
    </source>
</evidence>
<comment type="subcellular location">
    <subcellularLocation>
        <location evidence="1">Apical cell membrane</location>
        <topology evidence="1">Multi-pass membrane protein</topology>
    </subcellularLocation>
</comment>
<evidence type="ECO:0000256" key="7">
    <source>
        <dbReference type="ARBA" id="ARBA00022989"/>
    </source>
</evidence>
<feature type="transmembrane region" description="Helical" evidence="15">
    <location>
        <begin position="232"/>
        <end position="255"/>
    </location>
</feature>
<dbReference type="Proteomes" id="UP000694381">
    <property type="component" value="Unassembled WGS sequence"/>
</dbReference>
<keyword evidence="18" id="KW-1185">Reference proteome</keyword>
<dbReference type="PANTHER" id="PTHR11662:SF134">
    <property type="entry name" value="SODIUM-DEPENDENT PHOSPHATE TRANSPORT PROTEIN 4"/>
    <property type="match status" value="1"/>
</dbReference>
<feature type="transmembrane region" description="Helical" evidence="15">
    <location>
        <begin position="339"/>
        <end position="360"/>
    </location>
</feature>
<dbReference type="GO" id="GO:0015143">
    <property type="term" value="F:urate transmembrane transporter activity"/>
    <property type="evidence" value="ECO:0007669"/>
    <property type="project" value="Ensembl"/>
</dbReference>
<sequence length="500" mass="54615">MTTVVEPGVPVDIGKSTFSLGIPANKKPPPRRVPNLCSTRYGIAFMAHFCNFTLIAQNSIINITMVAMVNSTDRPSQLNSSTEGLPANLNSGQHEGSKHLSTKAPVYDWSPQTQGIIFSSIQYGMMLMQAPGGYLASRIGTKKVVGFALLGSSLLTLCIPQAANLGLAFLLTTRAVQGLTQGTAFGGQFVLWQKWAPPHERSRLCSMALSGMILGIFTVLLMGGIISEAIGWPFVFYVFGGVGAVCCFLWIVLVYDDPASHPWISIPEKEYILSSLEQQDSSAEQPLPIKAMVRSLPLWSMCICTFSHQWMVNTFIIYTPTYISSVFKINIRENGFLSSLPFFVAWIVGILGGQLADFLLTKNLKLITVRKIITFLGNLPPAALMVALPYLQSSYITTIACLTLSCGICPLSQSGSYINALDIAPRYAGLLMGTCRGLAHSSAVLVPIFGGLLLNKDPEFGWTSFFYLLFAINLFGLIIYLIFGKADVQDWAKERTLTRL</sequence>
<evidence type="ECO:0000256" key="15">
    <source>
        <dbReference type="SAM" id="Phobius"/>
    </source>
</evidence>
<evidence type="ECO:0000256" key="14">
    <source>
        <dbReference type="SAM" id="MobiDB-lite"/>
    </source>
</evidence>
<proteinExistence type="inferred from homology"/>
<dbReference type="SUPFAM" id="SSF103473">
    <property type="entry name" value="MFS general substrate transporter"/>
    <property type="match status" value="1"/>
</dbReference>
<evidence type="ECO:0000259" key="16">
    <source>
        <dbReference type="PROSITE" id="PS50850"/>
    </source>
</evidence>
<evidence type="ECO:0000256" key="8">
    <source>
        <dbReference type="ARBA" id="ARBA00023053"/>
    </source>
</evidence>
<feature type="transmembrane region" description="Helical" evidence="15">
    <location>
        <begin position="298"/>
        <end position="319"/>
    </location>
</feature>
<dbReference type="GO" id="GO:0048471">
    <property type="term" value="C:perinuclear region of cytoplasm"/>
    <property type="evidence" value="ECO:0007669"/>
    <property type="project" value="Ensembl"/>
</dbReference>
<feature type="compositionally biased region" description="Polar residues" evidence="14">
    <location>
        <begin position="75"/>
        <end position="94"/>
    </location>
</feature>
<evidence type="ECO:0000256" key="11">
    <source>
        <dbReference type="ARBA" id="ARBA00023180"/>
    </source>
</evidence>
<evidence type="ECO:0000256" key="5">
    <source>
        <dbReference type="ARBA" id="ARBA00022692"/>
    </source>
</evidence>
<dbReference type="GO" id="GO:1990961">
    <property type="term" value="P:xenobiotic detoxification by transmembrane export across the plasma membrane"/>
    <property type="evidence" value="ECO:0007669"/>
    <property type="project" value="Ensembl"/>
</dbReference>
<keyword evidence="6" id="KW-0769">Symport</keyword>
<evidence type="ECO:0000313" key="17">
    <source>
        <dbReference type="Ensembl" id="ENSNGAP00000001632.1"/>
    </source>
</evidence>
<evidence type="ECO:0000256" key="9">
    <source>
        <dbReference type="ARBA" id="ARBA00023065"/>
    </source>
</evidence>
<dbReference type="InterPro" id="IPR020846">
    <property type="entry name" value="MFS_dom"/>
</dbReference>
<dbReference type="FunFam" id="1.20.1250.20:FF:000003">
    <property type="entry name" value="Solute carrier family 17 member 3"/>
    <property type="match status" value="1"/>
</dbReference>
<comment type="similarity">
    <text evidence="2">Belongs to the major facilitator superfamily. Sodium/anion cotransporter family.</text>
</comment>
<dbReference type="GO" id="GO:0042910">
    <property type="term" value="F:xenobiotic transmembrane transporter activity"/>
    <property type="evidence" value="ECO:0007669"/>
    <property type="project" value="Ensembl"/>
</dbReference>
<organism evidence="17 18">
    <name type="scientific">Nannospalax galili</name>
    <name type="common">Northern Israeli blind subterranean mole rat</name>
    <name type="synonym">Spalax galili</name>
    <dbReference type="NCBI Taxonomy" id="1026970"/>
    <lineage>
        <taxon>Eukaryota</taxon>
        <taxon>Metazoa</taxon>
        <taxon>Chordata</taxon>
        <taxon>Craniata</taxon>
        <taxon>Vertebrata</taxon>
        <taxon>Euteleostomi</taxon>
        <taxon>Mammalia</taxon>
        <taxon>Eutheria</taxon>
        <taxon>Euarchontoglires</taxon>
        <taxon>Glires</taxon>
        <taxon>Rodentia</taxon>
        <taxon>Myomorpha</taxon>
        <taxon>Muroidea</taxon>
        <taxon>Spalacidae</taxon>
        <taxon>Spalacinae</taxon>
        <taxon>Nannospalax</taxon>
    </lineage>
</organism>
<feature type="transmembrane region" description="Helical" evidence="15">
    <location>
        <begin position="144"/>
        <end position="163"/>
    </location>
</feature>
<feature type="transmembrane region" description="Helical" evidence="15">
    <location>
        <begin position="465"/>
        <end position="483"/>
    </location>
</feature>
<feature type="domain" description="Major facilitator superfamily (MFS) profile" evidence="16">
    <location>
        <begin position="59"/>
        <end position="488"/>
    </location>
</feature>
<keyword evidence="12" id="KW-0739">Sodium transport</keyword>
<dbReference type="KEGG" id="ngi:103733144"/>